<dbReference type="Gene3D" id="1.10.443.10">
    <property type="entry name" value="Intergrase catalytic core"/>
    <property type="match status" value="1"/>
</dbReference>
<dbReference type="Proteomes" id="UP000639775">
    <property type="component" value="Unassembled WGS sequence"/>
</dbReference>
<reference evidence="4" key="1">
    <citation type="submission" date="2020-03" db="EMBL/GenBank/DDBJ databases">
        <title>Roseovarius gahaiensis sp. nov., isolated from Gahai Saline Lake, China.</title>
        <authorList>
            <person name="Sun X."/>
        </authorList>
    </citation>
    <scope>NUCLEOTIDE SEQUENCE</scope>
    <source>
        <strain evidence="4">GH877</strain>
    </source>
</reference>
<organism evidence="4 5">
    <name type="scientific">Roseovarius gahaiensis</name>
    <dbReference type="NCBI Taxonomy" id="2716691"/>
    <lineage>
        <taxon>Bacteria</taxon>
        <taxon>Pseudomonadati</taxon>
        <taxon>Pseudomonadota</taxon>
        <taxon>Alphaproteobacteria</taxon>
        <taxon>Rhodobacterales</taxon>
        <taxon>Roseobacteraceae</taxon>
        <taxon>Roseovarius</taxon>
    </lineage>
</organism>
<dbReference type="InterPro" id="IPR002104">
    <property type="entry name" value="Integrase_catalytic"/>
</dbReference>
<dbReference type="SUPFAM" id="SSF56349">
    <property type="entry name" value="DNA breaking-rejoining enzymes"/>
    <property type="match status" value="1"/>
</dbReference>
<dbReference type="EMBL" id="JAAORB010000045">
    <property type="protein sequence ID" value="NHQ75752.1"/>
    <property type="molecule type" value="Genomic_DNA"/>
</dbReference>
<accession>A0A967EK46</accession>
<dbReference type="AlphaFoldDB" id="A0A967EK46"/>
<proteinExistence type="predicted"/>
<evidence type="ECO:0000256" key="2">
    <source>
        <dbReference type="SAM" id="MobiDB-lite"/>
    </source>
</evidence>
<feature type="region of interest" description="Disordered" evidence="2">
    <location>
        <begin position="665"/>
        <end position="684"/>
    </location>
</feature>
<gene>
    <name evidence="4" type="ORF">HAT86_14965</name>
</gene>
<feature type="domain" description="Tyr recombinase" evidence="3">
    <location>
        <begin position="341"/>
        <end position="536"/>
    </location>
</feature>
<evidence type="ECO:0000259" key="3">
    <source>
        <dbReference type="PROSITE" id="PS51898"/>
    </source>
</evidence>
<dbReference type="Pfam" id="PF00589">
    <property type="entry name" value="Phage_integrase"/>
    <property type="match status" value="1"/>
</dbReference>
<comment type="caution">
    <text evidence="4">The sequence shown here is derived from an EMBL/GenBank/DDBJ whole genome shotgun (WGS) entry which is preliminary data.</text>
</comment>
<sequence length="802" mass="90530">MLSELQNSPVCETRVKSMLQEIVRRAVAGMIARQESAAPIEGADAYLGRLEAETDRIRDAQRTRDWSVASAFAGEIARQNGLDTDAIEAPAVARQVLFLMRRLNELNARVERDFDDPLDVGREILLDHGLKPTRDAMKPPMVLSEAIERACEEAPQDVEKKIRVIGKLALAHFGDVPVSSIVLEQSFDFLFQVWMLPKGWGKAHGRNRHGQTGRELCPLQEIREANAKDAELLNEVMSLDGLSIPDKRRRLVKELIPRLTDGYLFVQRDMLNRIFRAALGKKRIGRDVDDDDRVVPSHSQLKSRLRTWHKSQKTPCKLPTRVSRPKRRMSWSLEHVSRLFRSPIYLGTSSPKQRSRKATARKRYIIRDAIYWVPLIIITMGVRPEEILQAAVSDIVRRDGILCIFLGEEEDAYLKNEQSRRILPIPQILLELGFREWVVAKKKAGETWLFPEIQPDKSHGRRSQIFGDRLRNLLTSLKLHDAREDIYAMRRTLSSKLMGLGIDTGTRQRILGHLEGTTIDRHYSDHGLLELKDVLDTVDYGIEVGVDRRFSFPVITGNTTALQTAMDVDVALTDRREVSAVLLRDAETDEIVFEASVSGRKAPSAYPWNGCAPLEEREVAASIISLSRQYSLTMPASEEATAALEHLLILVDDKPLYTPSANRKTAAELQKPEEELVTDSEPDIPHQDCRPVDLVVGDLVVCALPNRRGDISSSTGRPGLIVATRTLGQRKFLDIAWGGPLETSRPAPNDLAITRSVELAEAQLAIPTRFNLRRRFLVPEMDTNLLHRRLCVFRVMAGTDFT</sequence>
<keyword evidence="1" id="KW-0233">DNA recombination</keyword>
<dbReference type="InterPro" id="IPR013762">
    <property type="entry name" value="Integrase-like_cat_sf"/>
</dbReference>
<protein>
    <recommendedName>
        <fullName evidence="3">Tyr recombinase domain-containing protein</fullName>
    </recommendedName>
</protein>
<evidence type="ECO:0000313" key="4">
    <source>
        <dbReference type="EMBL" id="NHQ75752.1"/>
    </source>
</evidence>
<keyword evidence="5" id="KW-1185">Reference proteome</keyword>
<evidence type="ECO:0000256" key="1">
    <source>
        <dbReference type="ARBA" id="ARBA00023172"/>
    </source>
</evidence>
<dbReference type="PROSITE" id="PS51898">
    <property type="entry name" value="TYR_RECOMBINASE"/>
    <property type="match status" value="1"/>
</dbReference>
<dbReference type="GO" id="GO:0006310">
    <property type="term" value="P:DNA recombination"/>
    <property type="evidence" value="ECO:0007669"/>
    <property type="project" value="UniProtKB-KW"/>
</dbReference>
<dbReference type="RefSeq" id="WP_167199646.1">
    <property type="nucleotide sequence ID" value="NZ_JAAORB010000045.1"/>
</dbReference>
<dbReference type="GO" id="GO:0015074">
    <property type="term" value="P:DNA integration"/>
    <property type="evidence" value="ECO:0007669"/>
    <property type="project" value="InterPro"/>
</dbReference>
<dbReference type="InterPro" id="IPR011010">
    <property type="entry name" value="DNA_brk_join_enz"/>
</dbReference>
<dbReference type="GO" id="GO:0003677">
    <property type="term" value="F:DNA binding"/>
    <property type="evidence" value="ECO:0007669"/>
    <property type="project" value="InterPro"/>
</dbReference>
<name>A0A967EK46_9RHOB</name>
<evidence type="ECO:0000313" key="5">
    <source>
        <dbReference type="Proteomes" id="UP000639775"/>
    </source>
</evidence>